<dbReference type="GO" id="GO:0006826">
    <property type="term" value="P:iron ion transport"/>
    <property type="evidence" value="ECO:0007669"/>
    <property type="project" value="TreeGrafter"/>
</dbReference>
<reference evidence="4 5" key="1">
    <citation type="submission" date="2022-09" db="EMBL/GenBank/DDBJ databases">
        <authorList>
            <person name="Palmer J.M."/>
        </authorList>
    </citation>
    <scope>NUCLEOTIDE SEQUENCE [LARGE SCALE GENOMIC DNA]</scope>
    <source>
        <strain evidence="4 5">DSM 7382</strain>
    </source>
</reference>
<evidence type="ECO:0000313" key="4">
    <source>
        <dbReference type="EMBL" id="KAK7680148.1"/>
    </source>
</evidence>
<keyword evidence="1" id="KW-0813">Transport</keyword>
<evidence type="ECO:0000259" key="3">
    <source>
        <dbReference type="Pfam" id="PF08030"/>
    </source>
</evidence>
<dbReference type="SUPFAM" id="SSF52343">
    <property type="entry name" value="Ferredoxin reductase-like, C-terminal NADP-linked domain"/>
    <property type="match status" value="1"/>
</dbReference>
<dbReference type="PANTHER" id="PTHR32361:SF9">
    <property type="entry name" value="FERRIC REDUCTASE TRANSMEMBRANE COMPONENT 3-RELATED"/>
    <property type="match status" value="1"/>
</dbReference>
<dbReference type="InterPro" id="IPR039261">
    <property type="entry name" value="FNR_nucleotide-bd"/>
</dbReference>
<protein>
    <recommendedName>
        <fullName evidence="3">Ferric reductase NAD binding domain-containing protein</fullName>
    </recommendedName>
</protein>
<dbReference type="Proteomes" id="UP001385951">
    <property type="component" value="Unassembled WGS sequence"/>
</dbReference>
<proteinExistence type="predicted"/>
<keyword evidence="5" id="KW-1185">Reference proteome</keyword>
<evidence type="ECO:0000313" key="5">
    <source>
        <dbReference type="Proteomes" id="UP001385951"/>
    </source>
</evidence>
<dbReference type="PANTHER" id="PTHR32361">
    <property type="entry name" value="FERRIC/CUPRIC REDUCTASE TRANSMEMBRANE COMPONENT"/>
    <property type="match status" value="1"/>
</dbReference>
<dbReference type="AlphaFoldDB" id="A0AAW0FRK5"/>
<gene>
    <name evidence="4" type="ORF">QCA50_016875</name>
</gene>
<sequence>MKETFLVWGTIATVAGGIIMVQGKTTKIRVALEGPYGEATPAKTYDTANFVAGGNGIPGIYSEIVDLARRSRENSKQHLKLTWIVREYKSLYWFYEELIALKDTKIETTIYVTKPNLFNCIEEFNYRLPIITNEPRSSDAEINEIKDEERKELGLEFKTTDIKYNEEKKHFGSSDDESEDQADLQIRVVNQIKAELSHIQFKEGRPDMEELVKQEVEESNGSVAFVTCGHPVMVDDLRYSVVQNLNNPDGKRLDFFEQLQVWA</sequence>
<dbReference type="GO" id="GO:0000293">
    <property type="term" value="F:ferric-chelate reductase activity"/>
    <property type="evidence" value="ECO:0007669"/>
    <property type="project" value="TreeGrafter"/>
</dbReference>
<name>A0AAW0FRK5_9APHY</name>
<keyword evidence="2" id="KW-0560">Oxidoreductase</keyword>
<organism evidence="4 5">
    <name type="scientific">Cerrena zonata</name>
    <dbReference type="NCBI Taxonomy" id="2478898"/>
    <lineage>
        <taxon>Eukaryota</taxon>
        <taxon>Fungi</taxon>
        <taxon>Dikarya</taxon>
        <taxon>Basidiomycota</taxon>
        <taxon>Agaricomycotina</taxon>
        <taxon>Agaricomycetes</taxon>
        <taxon>Polyporales</taxon>
        <taxon>Cerrenaceae</taxon>
        <taxon>Cerrena</taxon>
    </lineage>
</organism>
<dbReference type="GO" id="GO:0015677">
    <property type="term" value="P:copper ion import"/>
    <property type="evidence" value="ECO:0007669"/>
    <property type="project" value="TreeGrafter"/>
</dbReference>
<dbReference type="Gene3D" id="3.40.50.80">
    <property type="entry name" value="Nucleotide-binding domain of ferredoxin-NADP reductase (FNR) module"/>
    <property type="match status" value="1"/>
</dbReference>
<dbReference type="CDD" id="cd06186">
    <property type="entry name" value="NOX_Duox_like_FAD_NADP"/>
    <property type="match status" value="1"/>
</dbReference>
<accession>A0AAW0FRK5</accession>
<dbReference type="Pfam" id="PF08030">
    <property type="entry name" value="NAD_binding_6"/>
    <property type="match status" value="1"/>
</dbReference>
<dbReference type="InterPro" id="IPR013121">
    <property type="entry name" value="Fe_red_NAD-bd_6"/>
</dbReference>
<dbReference type="InterPro" id="IPR051410">
    <property type="entry name" value="Ferric/Cupric_Reductase"/>
</dbReference>
<dbReference type="EMBL" id="JASBNA010000052">
    <property type="protein sequence ID" value="KAK7680148.1"/>
    <property type="molecule type" value="Genomic_DNA"/>
</dbReference>
<feature type="domain" description="Ferric reductase NAD binding" evidence="3">
    <location>
        <begin position="48"/>
        <end position="241"/>
    </location>
</feature>
<evidence type="ECO:0000256" key="1">
    <source>
        <dbReference type="ARBA" id="ARBA00022448"/>
    </source>
</evidence>
<evidence type="ECO:0000256" key="2">
    <source>
        <dbReference type="ARBA" id="ARBA00023002"/>
    </source>
</evidence>
<dbReference type="GO" id="GO:0005886">
    <property type="term" value="C:plasma membrane"/>
    <property type="evidence" value="ECO:0007669"/>
    <property type="project" value="TreeGrafter"/>
</dbReference>
<dbReference type="GO" id="GO:0006879">
    <property type="term" value="P:intracellular iron ion homeostasis"/>
    <property type="evidence" value="ECO:0007669"/>
    <property type="project" value="TreeGrafter"/>
</dbReference>
<comment type="caution">
    <text evidence="4">The sequence shown here is derived from an EMBL/GenBank/DDBJ whole genome shotgun (WGS) entry which is preliminary data.</text>
</comment>